<keyword evidence="3" id="KW-1185">Reference proteome</keyword>
<feature type="compositionally biased region" description="Low complexity" evidence="1">
    <location>
        <begin position="30"/>
        <end position="44"/>
    </location>
</feature>
<comment type="caution">
    <text evidence="2">The sequence shown here is derived from an EMBL/GenBank/DDBJ whole genome shotgun (WGS) entry which is preliminary data.</text>
</comment>
<gene>
    <name evidence="2" type="ORF">JKP88DRAFT_253792</name>
</gene>
<evidence type="ECO:0000313" key="3">
    <source>
        <dbReference type="Proteomes" id="UP000664859"/>
    </source>
</evidence>
<dbReference type="AlphaFoldDB" id="A0A835Z6V5"/>
<evidence type="ECO:0000256" key="1">
    <source>
        <dbReference type="SAM" id="MobiDB-lite"/>
    </source>
</evidence>
<proteinExistence type="predicted"/>
<reference evidence="2" key="1">
    <citation type="submission" date="2021-02" db="EMBL/GenBank/DDBJ databases">
        <title>First Annotated Genome of the Yellow-green Alga Tribonema minus.</title>
        <authorList>
            <person name="Mahan K.M."/>
        </authorList>
    </citation>
    <scope>NUCLEOTIDE SEQUENCE</scope>
    <source>
        <strain evidence="2">UTEX B ZZ1240</strain>
    </source>
</reference>
<name>A0A835Z6V5_9STRA</name>
<protein>
    <submittedName>
        <fullName evidence="2">Uncharacterized protein</fullName>
    </submittedName>
</protein>
<accession>A0A835Z6V5</accession>
<evidence type="ECO:0000313" key="2">
    <source>
        <dbReference type="EMBL" id="KAG5187816.1"/>
    </source>
</evidence>
<dbReference type="Proteomes" id="UP000664859">
    <property type="component" value="Unassembled WGS sequence"/>
</dbReference>
<sequence>MHPLLPSLSGGAAAPLLLRTVRMARRPLPSGGAAAALPPCTSRTPPSPSFNIATAPSPLPRPLRPLFPRPWLPPPLLPPNRPRGHRHRSQYGSSAALGFSKYFAKYSTSNPNPKGCKTCDEAPNACTADELHIMLICEAHMTARSRASTAINAAEDLSAAAAVPPPLPSAAAVTLSSTGSASSAAAACRGGCRRAPPPSTTPPRASAPTACACFSTSGGGGGGNSGGGRSSRCAASTPFPEASRRSARRSCAAPWQCLAAQNGNGSGGGELTAEAQQQQQQQQKLYALDAELGVGAKVAEETVLRNRAATSTLRETALEAAEPLPRATQRVVAGGRNNSFFEGGAGATAAIAFAASGAAALSHCASGAAHSSSSSIDGSSAAPINAGAQALRRSEKA</sequence>
<feature type="region of interest" description="Disordered" evidence="1">
    <location>
        <begin position="30"/>
        <end position="59"/>
    </location>
</feature>
<dbReference type="EMBL" id="JAFCMP010000081">
    <property type="protein sequence ID" value="KAG5187816.1"/>
    <property type="molecule type" value="Genomic_DNA"/>
</dbReference>
<organism evidence="2 3">
    <name type="scientific">Tribonema minus</name>
    <dbReference type="NCBI Taxonomy" id="303371"/>
    <lineage>
        <taxon>Eukaryota</taxon>
        <taxon>Sar</taxon>
        <taxon>Stramenopiles</taxon>
        <taxon>Ochrophyta</taxon>
        <taxon>PX clade</taxon>
        <taxon>Xanthophyceae</taxon>
        <taxon>Tribonematales</taxon>
        <taxon>Tribonemataceae</taxon>
        <taxon>Tribonema</taxon>
    </lineage>
</organism>